<dbReference type="EMBL" id="GL433840">
    <property type="protein sequence ID" value="EFN57099.1"/>
    <property type="molecule type" value="Genomic_DNA"/>
</dbReference>
<proteinExistence type="predicted"/>
<reference evidence="2 3" key="1">
    <citation type="journal article" date="2010" name="Plant Cell">
        <title>The Chlorella variabilis NC64A genome reveals adaptation to photosymbiosis, coevolution with viruses, and cryptic sex.</title>
        <authorList>
            <person name="Blanc G."/>
            <person name="Duncan G."/>
            <person name="Agarkova I."/>
            <person name="Borodovsky M."/>
            <person name="Gurnon J."/>
            <person name="Kuo A."/>
            <person name="Lindquist E."/>
            <person name="Lucas S."/>
            <person name="Pangilinan J."/>
            <person name="Polle J."/>
            <person name="Salamov A."/>
            <person name="Terry A."/>
            <person name="Yamada T."/>
            <person name="Dunigan D.D."/>
            <person name="Grigoriev I.V."/>
            <person name="Claverie J.M."/>
            <person name="Van Etten J.L."/>
        </authorList>
    </citation>
    <scope>NUCLEOTIDE SEQUENCE [LARGE SCALE GENOMIC DNA]</scope>
    <source>
        <strain evidence="2 3">NC64A</strain>
    </source>
</reference>
<name>E1ZAQ1_CHLVA</name>
<gene>
    <name evidence="2" type="ORF">CHLNCDRAFT_143907</name>
</gene>
<dbReference type="AlphaFoldDB" id="E1ZAQ1"/>
<evidence type="ECO:0000313" key="3">
    <source>
        <dbReference type="Proteomes" id="UP000008141"/>
    </source>
</evidence>
<keyword evidence="3" id="KW-1185">Reference proteome</keyword>
<dbReference type="KEGG" id="cvr:CHLNCDRAFT_143907"/>
<feature type="region of interest" description="Disordered" evidence="1">
    <location>
        <begin position="1"/>
        <end position="22"/>
    </location>
</feature>
<organism evidence="3">
    <name type="scientific">Chlorella variabilis</name>
    <name type="common">Green alga</name>
    <dbReference type="NCBI Taxonomy" id="554065"/>
    <lineage>
        <taxon>Eukaryota</taxon>
        <taxon>Viridiplantae</taxon>
        <taxon>Chlorophyta</taxon>
        <taxon>core chlorophytes</taxon>
        <taxon>Trebouxiophyceae</taxon>
        <taxon>Chlorellales</taxon>
        <taxon>Chlorellaceae</taxon>
        <taxon>Chlorella clade</taxon>
        <taxon>Chlorella</taxon>
    </lineage>
</organism>
<dbReference type="InParanoid" id="E1ZAQ1"/>
<evidence type="ECO:0000256" key="1">
    <source>
        <dbReference type="SAM" id="MobiDB-lite"/>
    </source>
</evidence>
<evidence type="ECO:0000313" key="2">
    <source>
        <dbReference type="EMBL" id="EFN57099.1"/>
    </source>
</evidence>
<dbReference type="GeneID" id="17356412"/>
<dbReference type="SUPFAM" id="SSF54768">
    <property type="entry name" value="dsRNA-binding domain-like"/>
    <property type="match status" value="1"/>
</dbReference>
<feature type="region of interest" description="Disordered" evidence="1">
    <location>
        <begin position="115"/>
        <end position="144"/>
    </location>
</feature>
<dbReference type="Gene3D" id="3.30.160.20">
    <property type="match status" value="1"/>
</dbReference>
<protein>
    <submittedName>
        <fullName evidence="2">Uncharacterized protein</fullName>
    </submittedName>
</protein>
<feature type="compositionally biased region" description="Polar residues" evidence="1">
    <location>
        <begin position="135"/>
        <end position="144"/>
    </location>
</feature>
<dbReference type="RefSeq" id="XP_005849201.1">
    <property type="nucleotide sequence ID" value="XM_005849139.1"/>
</dbReference>
<dbReference type="Proteomes" id="UP000008141">
    <property type="component" value="Unassembled WGS sequence"/>
</dbReference>
<sequence>MSHFVPATAPEAPAVRSAEALPPDAKTQVQQVLDQYHASPQYHTARIPTAPASDPLQWACCLQLPALVRPGTDETVLKECTFQATGRGKHDAEQHAAVAALAHLATGRQHAKERLAGAAGRLQAASDSGVPQLVASEQQGQEVE</sequence>
<feature type="compositionally biased region" description="Low complexity" evidence="1">
    <location>
        <begin position="116"/>
        <end position="125"/>
    </location>
</feature>
<accession>E1ZAQ1</accession>